<name>A0A8H8CUV7_AJECA</name>
<dbReference type="EMBL" id="JAEVHI010000005">
    <property type="protein sequence ID" value="KAG5290599.1"/>
    <property type="molecule type" value="Genomic_DNA"/>
</dbReference>
<sequence>MREPSKGKLYITNPKHARSKGMNPRQVSYICDSPSCMAKNHSPVCGTAASAACKMLLDVETRVRQLHRMVWHDPSLHL</sequence>
<gene>
    <name evidence="1" type="ORF">I7I52_07662</name>
</gene>
<evidence type="ECO:0000313" key="1">
    <source>
        <dbReference type="EMBL" id="KAG5290599.1"/>
    </source>
</evidence>
<proteinExistence type="predicted"/>
<organism evidence="1 2">
    <name type="scientific">Ajellomyces capsulatus</name>
    <name type="common">Darling's disease fungus</name>
    <name type="synonym">Histoplasma capsulatum</name>
    <dbReference type="NCBI Taxonomy" id="5037"/>
    <lineage>
        <taxon>Eukaryota</taxon>
        <taxon>Fungi</taxon>
        <taxon>Dikarya</taxon>
        <taxon>Ascomycota</taxon>
        <taxon>Pezizomycotina</taxon>
        <taxon>Eurotiomycetes</taxon>
        <taxon>Eurotiomycetidae</taxon>
        <taxon>Onygenales</taxon>
        <taxon>Ajellomycetaceae</taxon>
        <taxon>Histoplasma</taxon>
    </lineage>
</organism>
<accession>A0A8H8CUV7</accession>
<dbReference type="VEuPathDB" id="FungiDB:I7I52_07662"/>
<evidence type="ECO:0000313" key="2">
    <source>
        <dbReference type="Proteomes" id="UP000670092"/>
    </source>
</evidence>
<comment type="caution">
    <text evidence="1">The sequence shown here is derived from an EMBL/GenBank/DDBJ whole genome shotgun (WGS) entry which is preliminary data.</text>
</comment>
<reference evidence="1 2" key="1">
    <citation type="submission" date="2021-01" db="EMBL/GenBank/DDBJ databases">
        <title>Chromosome-level genome assembly of a human fungal pathogen reveals clustering of transcriptionally co-regulated genes.</title>
        <authorList>
            <person name="Voorhies M."/>
            <person name="Cohen S."/>
            <person name="Shea T.P."/>
            <person name="Petrus S."/>
            <person name="Munoz J.F."/>
            <person name="Poplawski S."/>
            <person name="Goldman W.E."/>
            <person name="Michael T."/>
            <person name="Cuomo C.A."/>
            <person name="Sil A."/>
            <person name="Beyhan S."/>
        </authorList>
    </citation>
    <scope>NUCLEOTIDE SEQUENCE [LARGE SCALE GENOMIC DNA]</scope>
    <source>
        <strain evidence="1 2">G184AR</strain>
    </source>
</reference>
<dbReference type="AlphaFoldDB" id="A0A8H8CUV7"/>
<protein>
    <submittedName>
        <fullName evidence="1">Uncharacterized protein</fullName>
    </submittedName>
</protein>
<dbReference type="Proteomes" id="UP000670092">
    <property type="component" value="Unassembled WGS sequence"/>
</dbReference>